<dbReference type="EMBL" id="JAFJMO010000004">
    <property type="protein sequence ID" value="KAJ8279732.1"/>
    <property type="molecule type" value="Genomic_DNA"/>
</dbReference>
<reference evidence="1" key="1">
    <citation type="journal article" date="2023" name="Science">
        <title>Genome structures resolve the early diversification of teleost fishes.</title>
        <authorList>
            <person name="Parey E."/>
            <person name="Louis A."/>
            <person name="Montfort J."/>
            <person name="Bouchez O."/>
            <person name="Roques C."/>
            <person name="Iampietro C."/>
            <person name="Lluch J."/>
            <person name="Castinel A."/>
            <person name="Donnadieu C."/>
            <person name="Desvignes T."/>
            <person name="Floi Bucao C."/>
            <person name="Jouanno E."/>
            <person name="Wen M."/>
            <person name="Mejri S."/>
            <person name="Dirks R."/>
            <person name="Jansen H."/>
            <person name="Henkel C."/>
            <person name="Chen W.J."/>
            <person name="Zahm M."/>
            <person name="Cabau C."/>
            <person name="Klopp C."/>
            <person name="Thompson A.W."/>
            <person name="Robinson-Rechavi M."/>
            <person name="Braasch I."/>
            <person name="Lecointre G."/>
            <person name="Bobe J."/>
            <person name="Postlethwait J.H."/>
            <person name="Berthelot C."/>
            <person name="Roest Crollius H."/>
            <person name="Guiguen Y."/>
        </authorList>
    </citation>
    <scope>NUCLEOTIDE SEQUENCE</scope>
    <source>
        <strain evidence="1">Concon-B</strain>
    </source>
</reference>
<evidence type="ECO:0000313" key="2">
    <source>
        <dbReference type="Proteomes" id="UP001152803"/>
    </source>
</evidence>
<dbReference type="InterPro" id="IPR040505">
    <property type="entry name" value="DUF5537"/>
</dbReference>
<organism evidence="1 2">
    <name type="scientific">Conger conger</name>
    <name type="common">Conger eel</name>
    <name type="synonym">Muraena conger</name>
    <dbReference type="NCBI Taxonomy" id="82655"/>
    <lineage>
        <taxon>Eukaryota</taxon>
        <taxon>Metazoa</taxon>
        <taxon>Chordata</taxon>
        <taxon>Craniata</taxon>
        <taxon>Vertebrata</taxon>
        <taxon>Euteleostomi</taxon>
        <taxon>Actinopterygii</taxon>
        <taxon>Neopterygii</taxon>
        <taxon>Teleostei</taxon>
        <taxon>Anguilliformes</taxon>
        <taxon>Congridae</taxon>
        <taxon>Conger</taxon>
    </lineage>
</organism>
<proteinExistence type="predicted"/>
<dbReference type="Pfam" id="PF17690">
    <property type="entry name" value="DUF5537"/>
    <property type="match status" value="1"/>
</dbReference>
<name>A0A9Q1DSS6_CONCO</name>
<dbReference type="AlphaFoldDB" id="A0A9Q1DSS6"/>
<evidence type="ECO:0000313" key="1">
    <source>
        <dbReference type="EMBL" id="KAJ8279732.1"/>
    </source>
</evidence>
<keyword evidence="2" id="KW-1185">Reference proteome</keyword>
<sequence length="286" mass="32178">MASNVNVTKLVPLFGNDIGDYGSSDIHLFRGMERLGPVTSCRNVKLAVGKLSVAPKLTQTIAKRKGNQWIPCLQDRSKEIKGLERSCVVEGSTYSSFISRDRDPKMTRLSFEHNIPDIDVSGRNFQLEAKWMGHKTDSKYDFRERRLSKPCSFIPPLLREDHRSNHIHRFMLHKELSRSPPKSFAISSYDGYDLTSDPAIVFPVTALSCGKSTASTDTHINRPRGNNQTSGLFRIGANKKSYTYIDPAYGGSASFMARLSEMASLEADTIRQENLKKLKKTKRLES</sequence>
<protein>
    <submittedName>
        <fullName evidence="1">Uncharacterized protein</fullName>
    </submittedName>
</protein>
<dbReference type="OrthoDB" id="9888309at2759"/>
<dbReference type="Proteomes" id="UP001152803">
    <property type="component" value="Unassembled WGS sequence"/>
</dbReference>
<accession>A0A9Q1DSS6</accession>
<comment type="caution">
    <text evidence="1">The sequence shown here is derived from an EMBL/GenBank/DDBJ whole genome shotgun (WGS) entry which is preliminary data.</text>
</comment>
<gene>
    <name evidence="1" type="ORF">COCON_G00067980</name>
</gene>